<dbReference type="RefSeq" id="WP_089297190.1">
    <property type="nucleotide sequence ID" value="NZ_BOMU01000082.1"/>
</dbReference>
<protein>
    <submittedName>
        <fullName evidence="2">Uncharacterized protein</fullName>
    </submittedName>
</protein>
<gene>
    <name evidence="2" type="ORF">SAMN06264365_11799</name>
</gene>
<keyword evidence="3" id="KW-1185">Reference proteome</keyword>
<evidence type="ECO:0000256" key="1">
    <source>
        <dbReference type="SAM" id="Coils"/>
    </source>
</evidence>
<keyword evidence="1" id="KW-0175">Coiled coil</keyword>
<evidence type="ECO:0000313" key="3">
    <source>
        <dbReference type="Proteomes" id="UP000198415"/>
    </source>
</evidence>
<dbReference type="AlphaFoldDB" id="A0A239F5V8"/>
<name>A0A239F5V8_9ACTN</name>
<proteinExistence type="predicted"/>
<feature type="coiled-coil region" evidence="1">
    <location>
        <begin position="39"/>
        <end position="69"/>
    </location>
</feature>
<dbReference type="EMBL" id="FZNR01000017">
    <property type="protein sequence ID" value="SNS52195.1"/>
    <property type="molecule type" value="Genomic_DNA"/>
</dbReference>
<accession>A0A239F5V8</accession>
<organism evidence="2 3">
    <name type="scientific">Actinoplanes regularis</name>
    <dbReference type="NCBI Taxonomy" id="52697"/>
    <lineage>
        <taxon>Bacteria</taxon>
        <taxon>Bacillati</taxon>
        <taxon>Actinomycetota</taxon>
        <taxon>Actinomycetes</taxon>
        <taxon>Micromonosporales</taxon>
        <taxon>Micromonosporaceae</taxon>
        <taxon>Actinoplanes</taxon>
    </lineage>
</organism>
<sequence>MPEENRRLNAISTAVTIIGAAARLSRQRLMRATRPAASIVDSRAEVERVEVERAEVERVEVERAEVERVQVERVQVDSVGRCWCDHADSTGDSDFALFNTRSLFRM</sequence>
<dbReference type="Proteomes" id="UP000198415">
    <property type="component" value="Unassembled WGS sequence"/>
</dbReference>
<evidence type="ECO:0000313" key="2">
    <source>
        <dbReference type="EMBL" id="SNS52195.1"/>
    </source>
</evidence>
<reference evidence="2 3" key="1">
    <citation type="submission" date="2017-06" db="EMBL/GenBank/DDBJ databases">
        <authorList>
            <person name="Kim H.J."/>
            <person name="Triplett B.A."/>
        </authorList>
    </citation>
    <scope>NUCLEOTIDE SEQUENCE [LARGE SCALE GENOMIC DNA]</scope>
    <source>
        <strain evidence="2 3">DSM 43151</strain>
    </source>
</reference>